<keyword evidence="8" id="KW-0460">Magnesium</keyword>
<evidence type="ECO:0000313" key="17">
    <source>
        <dbReference type="Proteomes" id="UP000002258"/>
    </source>
</evidence>
<dbReference type="PANTHER" id="PTHR10763">
    <property type="entry name" value="CELL DIVISION CONTROL PROTEIN 6-RELATED"/>
    <property type="match status" value="1"/>
</dbReference>
<evidence type="ECO:0000256" key="2">
    <source>
        <dbReference type="ARBA" id="ARBA00008398"/>
    </source>
</evidence>
<accession>A3LX69</accession>
<evidence type="ECO:0000256" key="10">
    <source>
        <dbReference type="ARBA" id="ARBA00023242"/>
    </source>
</evidence>
<keyword evidence="4 13" id="KW-0235">DNA replication</keyword>
<feature type="compositionally biased region" description="Acidic residues" evidence="14">
    <location>
        <begin position="250"/>
        <end position="282"/>
    </location>
</feature>
<dbReference type="CDD" id="cd00009">
    <property type="entry name" value="AAA"/>
    <property type="match status" value="1"/>
</dbReference>
<dbReference type="Pfam" id="PF01426">
    <property type="entry name" value="BAH"/>
    <property type="match status" value="1"/>
</dbReference>
<keyword evidence="7 13" id="KW-0067">ATP-binding</keyword>
<dbReference type="OrthoDB" id="1926878at2759"/>
<dbReference type="Gene3D" id="3.40.50.300">
    <property type="entry name" value="P-loop containing nucleotide triphosphate hydrolases"/>
    <property type="match status" value="1"/>
</dbReference>
<name>A3LX69_PICST</name>
<dbReference type="GeneID" id="4839754"/>
<dbReference type="FunFam" id="1.10.8.60:FF:000274">
    <property type="entry name" value="Origin recognition complex subunit 1"/>
    <property type="match status" value="1"/>
</dbReference>
<dbReference type="STRING" id="322104.A3LX69"/>
<dbReference type="eggNOG" id="KOG1514">
    <property type="taxonomic scope" value="Eukaryota"/>
</dbReference>
<dbReference type="SMART" id="SM00382">
    <property type="entry name" value="AAA"/>
    <property type="match status" value="1"/>
</dbReference>
<dbReference type="HOGENOM" id="CLU_012774_1_1_1"/>
<dbReference type="GO" id="GO:0005664">
    <property type="term" value="C:nuclear origin of replication recognition complex"/>
    <property type="evidence" value="ECO:0007669"/>
    <property type="project" value="TreeGrafter"/>
</dbReference>
<dbReference type="GO" id="GO:0005524">
    <property type="term" value="F:ATP binding"/>
    <property type="evidence" value="ECO:0007669"/>
    <property type="project" value="UniProtKB-KW"/>
</dbReference>
<evidence type="ECO:0000256" key="4">
    <source>
        <dbReference type="ARBA" id="ARBA00022705"/>
    </source>
</evidence>
<evidence type="ECO:0000256" key="8">
    <source>
        <dbReference type="ARBA" id="ARBA00022842"/>
    </source>
</evidence>
<dbReference type="Pfam" id="PF17872">
    <property type="entry name" value="AAA_lid_10"/>
    <property type="match status" value="1"/>
</dbReference>
<dbReference type="Pfam" id="PF21312">
    <property type="entry name" value="WHD_ORC1"/>
    <property type="match status" value="1"/>
</dbReference>
<dbReference type="Pfam" id="PF00004">
    <property type="entry name" value="AAA"/>
    <property type="match status" value="1"/>
</dbReference>
<evidence type="ECO:0000256" key="1">
    <source>
        <dbReference type="ARBA" id="ARBA00004123"/>
    </source>
</evidence>
<dbReference type="AlphaFoldDB" id="A3LX69"/>
<dbReference type="InterPro" id="IPR027417">
    <property type="entry name" value="P-loop_NTPase"/>
</dbReference>
<keyword evidence="5" id="KW-0479">Metal-binding</keyword>
<evidence type="ECO:0000256" key="9">
    <source>
        <dbReference type="ARBA" id="ARBA00023125"/>
    </source>
</evidence>
<dbReference type="RefSeq" id="XP_001385440.2">
    <property type="nucleotide sequence ID" value="XM_001385403.1"/>
</dbReference>
<proteinExistence type="inferred from homology"/>
<keyword evidence="9 13" id="KW-0238">DNA-binding</keyword>
<organism evidence="16 17">
    <name type="scientific">Scheffersomyces stipitis (strain ATCC 58785 / CBS 6054 / NBRC 10063 / NRRL Y-11545)</name>
    <name type="common">Yeast</name>
    <name type="synonym">Pichia stipitis</name>
    <dbReference type="NCBI Taxonomy" id="322104"/>
    <lineage>
        <taxon>Eukaryota</taxon>
        <taxon>Fungi</taxon>
        <taxon>Dikarya</taxon>
        <taxon>Ascomycota</taxon>
        <taxon>Saccharomycotina</taxon>
        <taxon>Pichiomycetes</taxon>
        <taxon>Debaryomycetaceae</taxon>
        <taxon>Scheffersomyces</taxon>
    </lineage>
</organism>
<dbReference type="InterPro" id="IPR003593">
    <property type="entry name" value="AAA+_ATPase"/>
</dbReference>
<feature type="compositionally biased region" description="Basic and acidic residues" evidence="14">
    <location>
        <begin position="231"/>
        <end position="249"/>
    </location>
</feature>
<dbReference type="KEGG" id="pic:PICST_62569"/>
<dbReference type="InterPro" id="IPR050311">
    <property type="entry name" value="ORC1/CDC6"/>
</dbReference>
<dbReference type="GO" id="GO:0006270">
    <property type="term" value="P:DNA replication initiation"/>
    <property type="evidence" value="ECO:0007669"/>
    <property type="project" value="TreeGrafter"/>
</dbReference>
<reference evidence="16 17" key="1">
    <citation type="journal article" date="2007" name="Nat. Biotechnol.">
        <title>Genome sequence of the lignocellulose-bioconverting and xylose-fermenting yeast Pichia stipitis.</title>
        <authorList>
            <person name="Jeffries T.W."/>
            <person name="Grigoriev I.V."/>
            <person name="Grimwood J."/>
            <person name="Laplaza J.M."/>
            <person name="Aerts A."/>
            <person name="Salamov A."/>
            <person name="Schmutz J."/>
            <person name="Lindquist E."/>
            <person name="Dehal P."/>
            <person name="Shapiro H."/>
            <person name="Jin Y.S."/>
            <person name="Passoth V."/>
            <person name="Richardson P.M."/>
        </authorList>
    </citation>
    <scope>NUCLEOTIDE SEQUENCE [LARGE SCALE GENOMIC DNA]</scope>
    <source>
        <strain evidence="17">ATCC 58785 / CBS 6054 / NBRC 10063 / NRRL Y-11545</strain>
    </source>
</reference>
<feature type="domain" description="BAH" evidence="15">
    <location>
        <begin position="53"/>
        <end position="179"/>
    </location>
</feature>
<dbReference type="OMA" id="FFNWPTY"/>
<keyword evidence="6 13" id="KW-0547">Nucleotide-binding</keyword>
<evidence type="ECO:0000256" key="7">
    <source>
        <dbReference type="ARBA" id="ARBA00022840"/>
    </source>
</evidence>
<dbReference type="SUPFAM" id="SSF82061">
    <property type="entry name" value="BAH domain"/>
    <property type="match status" value="1"/>
</dbReference>
<dbReference type="FunFam" id="3.40.50.300:FF:000199">
    <property type="entry name" value="Origin recognition complex subunit 1"/>
    <property type="match status" value="1"/>
</dbReference>
<comment type="function">
    <text evidence="11">Component of the origin recognition complex (ORC) that binds origins of replication. It has a role in both chromosomal replication and mating type transcriptional silencing. Binds to the ARS consensus sequence (ACS) of origins of replication in an ATP-dependent manner.</text>
</comment>
<dbReference type="PANTHER" id="PTHR10763:SF23">
    <property type="entry name" value="ORIGIN RECOGNITION COMPLEX SUBUNIT 1"/>
    <property type="match status" value="1"/>
</dbReference>
<comment type="function">
    <text evidence="13">Component of the origin recognition complex (ORC) that binds origins of replication. DNA-binding is ATP-dependent, however specific DNA sequences that define origins of replication have not been identified so far. ORC is required to assemble the pre-replication complex necessary to initiate DNA replication.</text>
</comment>
<evidence type="ECO:0000256" key="5">
    <source>
        <dbReference type="ARBA" id="ARBA00022723"/>
    </source>
</evidence>
<keyword evidence="17" id="KW-1185">Reference proteome</keyword>
<evidence type="ECO:0000259" key="15">
    <source>
        <dbReference type="PROSITE" id="PS51038"/>
    </source>
</evidence>
<feature type="region of interest" description="Disordered" evidence="14">
    <location>
        <begin position="207"/>
        <end position="313"/>
    </location>
</feature>
<comment type="subcellular location">
    <subcellularLocation>
        <location evidence="1 13">Nucleus</location>
    </subcellularLocation>
</comment>
<dbReference type="InParanoid" id="A3LX69"/>
<evidence type="ECO:0000256" key="3">
    <source>
        <dbReference type="ARBA" id="ARBA00019081"/>
    </source>
</evidence>
<protein>
    <recommendedName>
        <fullName evidence="3 13">Origin recognition complex subunit 1</fullName>
    </recommendedName>
</protein>
<dbReference type="GO" id="GO:0033314">
    <property type="term" value="P:mitotic DNA replication checkpoint signaling"/>
    <property type="evidence" value="ECO:0007669"/>
    <property type="project" value="TreeGrafter"/>
</dbReference>
<dbReference type="Gene3D" id="1.10.8.60">
    <property type="match status" value="1"/>
</dbReference>
<comment type="similarity">
    <text evidence="2 13">Belongs to the ORC1 family.</text>
</comment>
<dbReference type="GO" id="GO:0016887">
    <property type="term" value="F:ATP hydrolysis activity"/>
    <property type="evidence" value="ECO:0007669"/>
    <property type="project" value="InterPro"/>
</dbReference>
<evidence type="ECO:0000256" key="13">
    <source>
        <dbReference type="RuleBase" id="RU365058"/>
    </source>
</evidence>
<dbReference type="InterPro" id="IPR003959">
    <property type="entry name" value="ATPase_AAA_core"/>
</dbReference>
<dbReference type="GO" id="GO:0003688">
    <property type="term" value="F:DNA replication origin binding"/>
    <property type="evidence" value="ECO:0007669"/>
    <property type="project" value="UniProtKB-ARBA"/>
</dbReference>
<gene>
    <name evidence="16" type="primary">ORC1</name>
    <name evidence="16" type="ORF">PICST_62569</name>
</gene>
<sequence>MASNQKELEAYNFVLESVSVDGSASSASTTRRSRRDKSTASPVLSLRRETDGMVLRTGDTILVQQKGADKPEVAFIKEIKYGIVNFIEIVVTWFIRMEDIVFEDLPKVLEYADKSKLNTNELFLTVYLEEIFVSEIVEKVNVLSYHEFEDIIIDDSNASNTFMARRACSSEGDNITEEINYRDLCVLFENDPNAFVDFLGEATETVQRTKTPKQTPQLKKKDEVEQIQDSQDAKVINHGDNDEYIKEQNGDESSDEDDLSASASDDLDSDEAEVSESDEEFQVETTRKRPTRQQKRIVTPSRTKSPAKKPRLTKQEKIKEFMDGVLASPSSNPRQKFKVRTSPKKQTNILSSLKIQKTSGNFIKNLDTSSKAFKEIKEKLHSSQAISHLIGREEQFASIYVSLMNAIEQETGCSIYVCGTPGVGKTAVVRAVINQLKEDFTNGFDYLEINGLKLLSPAVAYEQLWEKISGVKVTAANAALFLENYFKNDAKRKPLVVVMDELDQIVTQKQNVMYNFFNWPTYASSKLIVIAIANTLDLPERVLSNKISSRLGLARVEFHAYSYDQLGEIIAQRLKMLTEQSKQKVAIKDDAVGFASRNVSRVRGDARRVLSICRRAVEIAEQEYIEKKNEKLVAEDEIYNVQIPHIAKAINESINSPLAKYLESLPFGSKLLLVAVVLRMRRSGLGENSLGDVIDEMKQTLQMFTSQDSTSLLKESEPNVTLSNFLYASDIFDLSNGVPDVRISHFKRILNELVEGGVLTQQNIPGERYRQIRLHVSQEEVVSVLKRDNSIAGMI</sequence>
<dbReference type="InterPro" id="IPR048867">
    <property type="entry name" value="WHD_ORC1"/>
</dbReference>
<dbReference type="InterPro" id="IPR043151">
    <property type="entry name" value="BAH_sf"/>
</dbReference>
<comment type="subunit">
    <text evidence="12 13">ORC is composed of six subunits.</text>
</comment>
<evidence type="ECO:0000313" key="16">
    <source>
        <dbReference type="EMBL" id="ABN67411.2"/>
    </source>
</evidence>
<dbReference type="GO" id="GO:0003682">
    <property type="term" value="F:chromatin binding"/>
    <property type="evidence" value="ECO:0007669"/>
    <property type="project" value="InterPro"/>
</dbReference>
<evidence type="ECO:0000256" key="6">
    <source>
        <dbReference type="ARBA" id="ARBA00022741"/>
    </source>
</evidence>
<dbReference type="Proteomes" id="UP000002258">
    <property type="component" value="Chromosome 6"/>
</dbReference>
<dbReference type="EMBL" id="CP000500">
    <property type="protein sequence ID" value="ABN67411.2"/>
    <property type="molecule type" value="Genomic_DNA"/>
</dbReference>
<evidence type="ECO:0000256" key="12">
    <source>
        <dbReference type="ARBA" id="ARBA00062293"/>
    </source>
</evidence>
<dbReference type="InterPro" id="IPR001025">
    <property type="entry name" value="BAH_dom"/>
</dbReference>
<dbReference type="SUPFAM" id="SSF52540">
    <property type="entry name" value="P-loop containing nucleoside triphosphate hydrolases"/>
    <property type="match status" value="1"/>
</dbReference>
<dbReference type="Gene3D" id="2.30.30.490">
    <property type="match status" value="1"/>
</dbReference>
<keyword evidence="10 13" id="KW-0539">Nucleus</keyword>
<dbReference type="PROSITE" id="PS51038">
    <property type="entry name" value="BAH"/>
    <property type="match status" value="1"/>
</dbReference>
<dbReference type="InterPro" id="IPR041083">
    <property type="entry name" value="AAA_lid_10"/>
</dbReference>
<evidence type="ECO:0000256" key="11">
    <source>
        <dbReference type="ARBA" id="ARBA00053599"/>
    </source>
</evidence>
<evidence type="ECO:0000256" key="14">
    <source>
        <dbReference type="SAM" id="MobiDB-lite"/>
    </source>
</evidence>
<dbReference type="FunCoup" id="A3LX69">
    <property type="interactions" value="438"/>
</dbReference>
<dbReference type="GO" id="GO:0046872">
    <property type="term" value="F:metal ion binding"/>
    <property type="evidence" value="ECO:0007669"/>
    <property type="project" value="UniProtKB-KW"/>
</dbReference>